<proteinExistence type="predicted"/>
<name>A0ABX1EFZ0_9PROT</name>
<gene>
    <name evidence="2" type="ORF">HEQ75_27615</name>
</gene>
<evidence type="ECO:0000313" key="2">
    <source>
        <dbReference type="EMBL" id="NKC34643.1"/>
    </source>
</evidence>
<keyword evidence="1" id="KW-1133">Transmembrane helix</keyword>
<accession>A0ABX1EFZ0</accession>
<feature type="transmembrane region" description="Helical" evidence="1">
    <location>
        <begin position="68"/>
        <end position="87"/>
    </location>
</feature>
<evidence type="ECO:0000256" key="1">
    <source>
        <dbReference type="SAM" id="Phobius"/>
    </source>
</evidence>
<feature type="transmembrane region" description="Helical" evidence="1">
    <location>
        <begin position="16"/>
        <end position="33"/>
    </location>
</feature>
<dbReference type="Proteomes" id="UP000787635">
    <property type="component" value="Unassembled WGS sequence"/>
</dbReference>
<keyword evidence="1" id="KW-0472">Membrane</keyword>
<feature type="transmembrane region" description="Helical" evidence="1">
    <location>
        <begin position="40"/>
        <end position="62"/>
    </location>
</feature>
<sequence length="92" mass="10120">MGRYELPESSGQFPELILWLIAGAIVVGVFVAFRDILREGGLLALLGIGLNFFGLYLMFSFMAEEKKVLGFVICLALSFVGVACCRFDGHRV</sequence>
<organism evidence="2 3">
    <name type="scientific">Falsiroseomonas selenitidurans</name>
    <dbReference type="NCBI Taxonomy" id="2716335"/>
    <lineage>
        <taxon>Bacteria</taxon>
        <taxon>Pseudomonadati</taxon>
        <taxon>Pseudomonadota</taxon>
        <taxon>Alphaproteobacteria</taxon>
        <taxon>Acetobacterales</taxon>
        <taxon>Roseomonadaceae</taxon>
        <taxon>Falsiroseomonas</taxon>
    </lineage>
</organism>
<dbReference type="EMBL" id="JAAVNE010000123">
    <property type="protein sequence ID" value="NKC34643.1"/>
    <property type="molecule type" value="Genomic_DNA"/>
</dbReference>
<keyword evidence="3" id="KW-1185">Reference proteome</keyword>
<keyword evidence="1" id="KW-0812">Transmembrane</keyword>
<dbReference type="RefSeq" id="WP_168035331.1">
    <property type="nucleotide sequence ID" value="NZ_JAAVNE010000123.1"/>
</dbReference>
<reference evidence="2 3" key="1">
    <citation type="submission" date="2020-03" db="EMBL/GenBank/DDBJ databases">
        <title>Roseomonas selenitidurans sp. nov. isolated from urban soil.</title>
        <authorList>
            <person name="Liu H."/>
        </authorList>
    </citation>
    <scope>NUCLEOTIDE SEQUENCE [LARGE SCALE GENOMIC DNA]</scope>
    <source>
        <strain evidence="2 3">BU-1</strain>
    </source>
</reference>
<comment type="caution">
    <text evidence="2">The sequence shown here is derived from an EMBL/GenBank/DDBJ whole genome shotgun (WGS) entry which is preliminary data.</text>
</comment>
<evidence type="ECO:0000313" key="3">
    <source>
        <dbReference type="Proteomes" id="UP000787635"/>
    </source>
</evidence>
<protein>
    <submittedName>
        <fullName evidence="2">Uncharacterized protein</fullName>
    </submittedName>
</protein>